<gene>
    <name evidence="2" type="ORF">SETIT_2G250700v2</name>
</gene>
<reference evidence="2" key="1">
    <citation type="journal article" date="2012" name="Nat. Biotechnol.">
        <title>Reference genome sequence of the model plant Setaria.</title>
        <authorList>
            <person name="Bennetzen J.L."/>
            <person name="Schmutz J."/>
            <person name="Wang H."/>
            <person name="Percifield R."/>
            <person name="Hawkins J."/>
            <person name="Pontaroli A.C."/>
            <person name="Estep M."/>
            <person name="Feng L."/>
            <person name="Vaughn J.N."/>
            <person name="Grimwood J."/>
            <person name="Jenkins J."/>
            <person name="Barry K."/>
            <person name="Lindquist E."/>
            <person name="Hellsten U."/>
            <person name="Deshpande S."/>
            <person name="Wang X."/>
            <person name="Wu X."/>
            <person name="Mitros T."/>
            <person name="Triplett J."/>
            <person name="Yang X."/>
            <person name="Ye C.Y."/>
            <person name="Mauro-Herrera M."/>
            <person name="Wang L."/>
            <person name="Li P."/>
            <person name="Sharma M."/>
            <person name="Sharma R."/>
            <person name="Ronald P.C."/>
            <person name="Panaud O."/>
            <person name="Kellogg E.A."/>
            <person name="Brutnell T.P."/>
            <person name="Doust A.N."/>
            <person name="Tuskan G.A."/>
            <person name="Rokhsar D."/>
            <person name="Devos K.M."/>
        </authorList>
    </citation>
    <scope>NUCLEOTIDE SEQUENCE [LARGE SCALE GENOMIC DNA]</scope>
    <source>
        <strain evidence="2">Yugu1</strain>
    </source>
</reference>
<proteinExistence type="predicted"/>
<organism evidence="2">
    <name type="scientific">Setaria italica</name>
    <name type="common">Foxtail millet</name>
    <name type="synonym">Panicum italicum</name>
    <dbReference type="NCBI Taxonomy" id="4555"/>
    <lineage>
        <taxon>Eukaryota</taxon>
        <taxon>Viridiplantae</taxon>
        <taxon>Streptophyta</taxon>
        <taxon>Embryophyta</taxon>
        <taxon>Tracheophyta</taxon>
        <taxon>Spermatophyta</taxon>
        <taxon>Magnoliopsida</taxon>
        <taxon>Liliopsida</taxon>
        <taxon>Poales</taxon>
        <taxon>Poaceae</taxon>
        <taxon>PACMAD clade</taxon>
        <taxon>Panicoideae</taxon>
        <taxon>Panicodae</taxon>
        <taxon>Paniceae</taxon>
        <taxon>Cenchrinae</taxon>
        <taxon>Setaria</taxon>
    </lineage>
</organism>
<dbReference type="OrthoDB" id="696358at2759"/>
<feature type="region of interest" description="Disordered" evidence="1">
    <location>
        <begin position="169"/>
        <end position="214"/>
    </location>
</feature>
<dbReference type="EMBL" id="CM003529">
    <property type="protein sequence ID" value="RCV12203.1"/>
    <property type="molecule type" value="Genomic_DNA"/>
</dbReference>
<accession>A0A368Q2Y0</accession>
<evidence type="ECO:0000256" key="1">
    <source>
        <dbReference type="SAM" id="MobiDB-lite"/>
    </source>
</evidence>
<evidence type="ECO:0000313" key="2">
    <source>
        <dbReference type="EMBL" id="RCV12203.1"/>
    </source>
</evidence>
<dbReference type="AlphaFoldDB" id="A0A368Q2Y0"/>
<name>A0A368Q2Y0_SETIT</name>
<sequence length="374" mass="39275">MVSSSTIKHQPSTSTPIPISCATNTLFIFCSAYIGQHSVGTPAATAYSTEFHPQCLTRTCRPPCAGARPPAAPRTQRRGPGPWSSPGNPPAEPAVGRLVLWGLNDRRNLCPDTSRPVAISRSCSSRWTPALPKQRYTTLRSGCPSSHDRHSCLPDVVLCFLAPGASTNYPTQNTGGTARPPAGKPGSLRARAARGSNDSNVSTRMPSSSPPAQSGVVDVALQALAHLPAEVRRRDGRDPEELEGSVPKLSKACWDVSGHVRELEVDGESGSAGGVEGVGRHAELAVDVEGVEGEHVDDEGVHAPEREGAEEAAEAPVAEGGSATGGSLRNETEGWEETTWSTAAARPGGLLGWSMNTTVTAWPCSRRTLASSIR</sequence>
<protein>
    <submittedName>
        <fullName evidence="2">Uncharacterized protein</fullName>
    </submittedName>
</protein>
<feature type="compositionally biased region" description="Polar residues" evidence="1">
    <location>
        <begin position="196"/>
        <end position="212"/>
    </location>
</feature>
<reference evidence="2" key="2">
    <citation type="submission" date="2015-07" db="EMBL/GenBank/DDBJ databases">
        <authorList>
            <person name="Noorani M."/>
        </authorList>
    </citation>
    <scope>NUCLEOTIDE SEQUENCE</scope>
    <source>
        <strain evidence="2">Yugu1</strain>
    </source>
</reference>
<feature type="region of interest" description="Disordered" evidence="1">
    <location>
        <begin position="66"/>
        <end position="91"/>
    </location>
</feature>
<feature type="region of interest" description="Disordered" evidence="1">
    <location>
        <begin position="305"/>
        <end position="334"/>
    </location>
</feature>